<proteinExistence type="predicted"/>
<evidence type="ECO:0000313" key="2">
    <source>
        <dbReference type="Proteomes" id="UP000466307"/>
    </source>
</evidence>
<protein>
    <submittedName>
        <fullName evidence="1">Uncharacterized protein</fullName>
    </submittedName>
</protein>
<name>A0A7K3LUF8_9ACTN</name>
<reference evidence="1 2" key="1">
    <citation type="submission" date="2020-01" db="EMBL/GenBank/DDBJ databases">
        <title>Investigation of new actinobacteria for the biodesulphurisation of diesel fuel.</title>
        <authorList>
            <person name="Athi Narayanan S.M."/>
        </authorList>
    </citation>
    <scope>NUCLEOTIDE SEQUENCE [LARGE SCALE GENOMIC DNA]</scope>
    <source>
        <strain evidence="1 2">213E</strain>
    </source>
</reference>
<dbReference type="AlphaFoldDB" id="A0A7K3LUF8"/>
<evidence type="ECO:0000313" key="1">
    <source>
        <dbReference type="EMBL" id="NDK91641.1"/>
    </source>
</evidence>
<accession>A0A7K3LUF8</accession>
<comment type="caution">
    <text evidence="1">The sequence shown here is derived from an EMBL/GenBank/DDBJ whole genome shotgun (WGS) entry which is preliminary data.</text>
</comment>
<dbReference type="EMBL" id="JAADZU010000076">
    <property type="protein sequence ID" value="NDK91641.1"/>
    <property type="molecule type" value="Genomic_DNA"/>
</dbReference>
<gene>
    <name evidence="1" type="ORF">GYA93_18970</name>
</gene>
<sequence>MVLPVLVAPAPAAAGPATCVPFGTAQLPPGAPATGDRTGFDDLPRHQGTGAPAEVELRTERMQFNKYWEFALVGHTLIARPRHTGTWRVVPLPSCLRGQLTAISLDDDEMVGIDGGRWIYTMDNVTHSPRLWNWTSRFGAMLWFGDGQTLPPNTVRPHGWALSVTSPSDNREYLDIAGRVHPSGQAKMTMIPALVGDGSRIVYADPWLPNDRSYEIGSPLGGRFRSVALSASASTMLVINRYGDMFTRTFDFDSSGSDSVFFRYSWESQDGLPSATDLTQETWDRSTAAVQLPAPDWKRQPKIPGEITSAITVISTGPGAERSELRVEGRQNGEVGYWRKGLHDSTWVFVPTGGPLHGPVLDNTGQDMSAATLAAPTPWNLSASLPSRTALVDGQTMIDIGLPYSVVDPRLLDQIGLSAAPSGYRLSVKHFDPAVTTREATVTTPDGIDIPVLLHTADGMRMTPSQPGLTGTPRHLIGAIELPDDVYATRSTDPAVAAFYRGWMREKKIAPITLSATSTDLVIR</sequence>
<keyword evidence="2" id="KW-1185">Reference proteome</keyword>
<organism evidence="1 2">
    <name type="scientific">Gordonia desulfuricans</name>
    <dbReference type="NCBI Taxonomy" id="89051"/>
    <lineage>
        <taxon>Bacteria</taxon>
        <taxon>Bacillati</taxon>
        <taxon>Actinomycetota</taxon>
        <taxon>Actinomycetes</taxon>
        <taxon>Mycobacteriales</taxon>
        <taxon>Gordoniaceae</taxon>
        <taxon>Gordonia</taxon>
    </lineage>
</organism>
<dbReference type="Proteomes" id="UP000466307">
    <property type="component" value="Unassembled WGS sequence"/>
</dbReference>